<sequence length="72" mass="7917">MWLVLLVPSGLLGRSVPFPRPATKAVKHTIPVRNWFPPQLCSLTTVVEEPTNAPPCPRQIHIATVSGTINHQ</sequence>
<protein>
    <recommendedName>
        <fullName evidence="4">Secreted protein</fullName>
    </recommendedName>
</protein>
<keyword evidence="1" id="KW-0732">Signal</keyword>
<feature type="chain" id="PRO_5040390000" description="Secreted protein" evidence="1">
    <location>
        <begin position="18"/>
        <end position="72"/>
    </location>
</feature>
<evidence type="ECO:0000313" key="3">
    <source>
        <dbReference type="Proteomes" id="UP000738349"/>
    </source>
</evidence>
<feature type="signal peptide" evidence="1">
    <location>
        <begin position="1"/>
        <end position="17"/>
    </location>
</feature>
<dbReference type="AlphaFoldDB" id="A0A9P9EFX7"/>
<evidence type="ECO:0000256" key="1">
    <source>
        <dbReference type="SAM" id="SignalP"/>
    </source>
</evidence>
<accession>A0A9P9EFX7</accession>
<dbReference type="EMBL" id="JAGMUV010000013">
    <property type="protein sequence ID" value="KAH7136362.1"/>
    <property type="molecule type" value="Genomic_DNA"/>
</dbReference>
<evidence type="ECO:0008006" key="4">
    <source>
        <dbReference type="Google" id="ProtNLM"/>
    </source>
</evidence>
<evidence type="ECO:0000313" key="2">
    <source>
        <dbReference type="EMBL" id="KAH7136362.1"/>
    </source>
</evidence>
<proteinExistence type="predicted"/>
<dbReference type="Proteomes" id="UP000738349">
    <property type="component" value="Unassembled WGS sequence"/>
</dbReference>
<organism evidence="2 3">
    <name type="scientific">Dactylonectria macrodidyma</name>
    <dbReference type="NCBI Taxonomy" id="307937"/>
    <lineage>
        <taxon>Eukaryota</taxon>
        <taxon>Fungi</taxon>
        <taxon>Dikarya</taxon>
        <taxon>Ascomycota</taxon>
        <taxon>Pezizomycotina</taxon>
        <taxon>Sordariomycetes</taxon>
        <taxon>Hypocreomycetidae</taxon>
        <taxon>Hypocreales</taxon>
        <taxon>Nectriaceae</taxon>
        <taxon>Dactylonectria</taxon>
    </lineage>
</organism>
<reference evidence="2" key="1">
    <citation type="journal article" date="2021" name="Nat. Commun.">
        <title>Genetic determinants of endophytism in the Arabidopsis root mycobiome.</title>
        <authorList>
            <person name="Mesny F."/>
            <person name="Miyauchi S."/>
            <person name="Thiergart T."/>
            <person name="Pickel B."/>
            <person name="Atanasova L."/>
            <person name="Karlsson M."/>
            <person name="Huettel B."/>
            <person name="Barry K.W."/>
            <person name="Haridas S."/>
            <person name="Chen C."/>
            <person name="Bauer D."/>
            <person name="Andreopoulos W."/>
            <person name="Pangilinan J."/>
            <person name="LaButti K."/>
            <person name="Riley R."/>
            <person name="Lipzen A."/>
            <person name="Clum A."/>
            <person name="Drula E."/>
            <person name="Henrissat B."/>
            <person name="Kohler A."/>
            <person name="Grigoriev I.V."/>
            <person name="Martin F.M."/>
            <person name="Hacquard S."/>
        </authorList>
    </citation>
    <scope>NUCLEOTIDE SEQUENCE</scope>
    <source>
        <strain evidence="2">MPI-CAGE-AT-0147</strain>
    </source>
</reference>
<comment type="caution">
    <text evidence="2">The sequence shown here is derived from an EMBL/GenBank/DDBJ whole genome shotgun (WGS) entry which is preliminary data.</text>
</comment>
<name>A0A9P9EFX7_9HYPO</name>
<keyword evidence="3" id="KW-1185">Reference proteome</keyword>
<gene>
    <name evidence="2" type="ORF">EDB81DRAFT_801993</name>
</gene>